<dbReference type="NCBIfam" id="NF041874">
    <property type="entry name" value="EPS_EpsC"/>
    <property type="match status" value="1"/>
</dbReference>
<dbReference type="Gene3D" id="1.10.3130.10">
    <property type="entry name" value="serine acetyltransferase, domain 1"/>
    <property type="match status" value="1"/>
</dbReference>
<evidence type="ECO:0000256" key="6">
    <source>
        <dbReference type="PIRNR" id="PIRNR000441"/>
    </source>
</evidence>
<protein>
    <recommendedName>
        <fullName evidence="6">Serine acetyltransferase</fullName>
        <ecNumber evidence="6">2.3.1.30</ecNumber>
    </recommendedName>
</protein>
<evidence type="ECO:0000256" key="2">
    <source>
        <dbReference type="ARBA" id="ARBA00022605"/>
    </source>
</evidence>
<evidence type="ECO:0000256" key="5">
    <source>
        <dbReference type="ARBA" id="ARBA00049486"/>
    </source>
</evidence>
<dbReference type="GO" id="GO:0006535">
    <property type="term" value="P:cysteine biosynthetic process from serine"/>
    <property type="evidence" value="ECO:0007669"/>
    <property type="project" value="InterPro"/>
</dbReference>
<name>A0A2M9ZGN9_9LEPT</name>
<reference evidence="7 8" key="1">
    <citation type="submission" date="2017-07" db="EMBL/GenBank/DDBJ databases">
        <title>Leptospira spp. isolated from tropical soils.</title>
        <authorList>
            <person name="Thibeaux R."/>
            <person name="Iraola G."/>
            <person name="Ferres I."/>
            <person name="Bierque E."/>
            <person name="Girault D."/>
            <person name="Soupe-Gilbert M.-E."/>
            <person name="Picardeau M."/>
            <person name="Goarant C."/>
        </authorList>
    </citation>
    <scope>NUCLEOTIDE SEQUENCE [LARGE SCALE GENOMIC DNA]</scope>
    <source>
        <strain evidence="7 8">FH2-C-A2</strain>
    </source>
</reference>
<dbReference type="Pfam" id="PF00132">
    <property type="entry name" value="Hexapep"/>
    <property type="match status" value="1"/>
</dbReference>
<dbReference type="RefSeq" id="WP_100758048.1">
    <property type="nucleotide sequence ID" value="NZ_NPDT01000001.1"/>
</dbReference>
<dbReference type="AlphaFoldDB" id="A0A2M9ZGN9"/>
<dbReference type="FunFam" id="2.160.10.10:FF:000007">
    <property type="entry name" value="Serine acetyltransferase"/>
    <property type="match status" value="1"/>
</dbReference>
<accession>A0A2M9ZGN9</accession>
<organism evidence="7 8">
    <name type="scientific">Leptospira wolffii</name>
    <dbReference type="NCBI Taxonomy" id="409998"/>
    <lineage>
        <taxon>Bacteria</taxon>
        <taxon>Pseudomonadati</taxon>
        <taxon>Spirochaetota</taxon>
        <taxon>Spirochaetia</taxon>
        <taxon>Leptospirales</taxon>
        <taxon>Leptospiraceae</taxon>
        <taxon>Leptospira</taxon>
    </lineage>
</organism>
<dbReference type="GO" id="GO:0009001">
    <property type="term" value="F:serine O-acetyltransferase activity"/>
    <property type="evidence" value="ECO:0007669"/>
    <property type="project" value="UniProtKB-EC"/>
</dbReference>
<dbReference type="EC" id="2.3.1.30" evidence="6"/>
<dbReference type="CDD" id="cd03354">
    <property type="entry name" value="LbH_SAT"/>
    <property type="match status" value="1"/>
</dbReference>
<dbReference type="InterPro" id="IPR045304">
    <property type="entry name" value="LbH_SAT"/>
</dbReference>
<dbReference type="InterPro" id="IPR001451">
    <property type="entry name" value="Hexapep"/>
</dbReference>
<keyword evidence="4 6" id="KW-0012">Acyltransferase</keyword>
<dbReference type="InterPro" id="IPR053376">
    <property type="entry name" value="Serine_acetyltransferase"/>
</dbReference>
<evidence type="ECO:0000313" key="8">
    <source>
        <dbReference type="Proteomes" id="UP000231912"/>
    </source>
</evidence>
<comment type="caution">
    <text evidence="7">The sequence shown here is derived from an EMBL/GenBank/DDBJ whole genome shotgun (WGS) entry which is preliminary data.</text>
</comment>
<dbReference type="PIRSF" id="PIRSF000441">
    <property type="entry name" value="CysE"/>
    <property type="match status" value="1"/>
</dbReference>
<evidence type="ECO:0000256" key="3">
    <source>
        <dbReference type="ARBA" id="ARBA00022679"/>
    </source>
</evidence>
<gene>
    <name evidence="7" type="ORF">CH371_06155</name>
</gene>
<comment type="similarity">
    <text evidence="1 6">Belongs to the transferase hexapeptide repeat family.</text>
</comment>
<proteinExistence type="inferred from homology"/>
<dbReference type="InterPro" id="IPR042122">
    <property type="entry name" value="Ser_AcTrfase_N_sf"/>
</dbReference>
<dbReference type="InterPro" id="IPR005881">
    <property type="entry name" value="Ser_O-AcTrfase"/>
</dbReference>
<dbReference type="Proteomes" id="UP000231912">
    <property type="component" value="Unassembled WGS sequence"/>
</dbReference>
<keyword evidence="3 6" id="KW-0808">Transferase</keyword>
<dbReference type="GO" id="GO:0005737">
    <property type="term" value="C:cytoplasm"/>
    <property type="evidence" value="ECO:0007669"/>
    <property type="project" value="InterPro"/>
</dbReference>
<dbReference type="SUPFAM" id="SSF51161">
    <property type="entry name" value="Trimeric LpxA-like enzymes"/>
    <property type="match status" value="1"/>
</dbReference>
<sequence>MLEEIKAIRKNDPAARGLEFILYPGLHAIFLHKVVAHPLYNINLKFLARFVSQFSRFITGIEIHPGAKIGKGLFIDHGMGIVIGGTAEIGDNCVLFHGVTLGGTGNVQGKRHPTIGNNVLIGARATILGPVYVGNNVKVGAETVVIDHDIPNNCTVVGTPGKIVRLNGKKVRKTLKRTELR</sequence>
<dbReference type="InterPro" id="IPR011004">
    <property type="entry name" value="Trimer_LpxA-like_sf"/>
</dbReference>
<evidence type="ECO:0000313" key="7">
    <source>
        <dbReference type="EMBL" id="PJZ67591.1"/>
    </source>
</evidence>
<dbReference type="PANTHER" id="PTHR42811">
    <property type="entry name" value="SERINE ACETYLTRANSFERASE"/>
    <property type="match status" value="1"/>
</dbReference>
<evidence type="ECO:0000256" key="1">
    <source>
        <dbReference type="ARBA" id="ARBA00007274"/>
    </source>
</evidence>
<keyword evidence="2" id="KW-0028">Amino-acid biosynthesis</keyword>
<comment type="catalytic activity">
    <reaction evidence="5 6">
        <text>L-serine + acetyl-CoA = O-acetyl-L-serine + CoA</text>
        <dbReference type="Rhea" id="RHEA:24560"/>
        <dbReference type="ChEBI" id="CHEBI:33384"/>
        <dbReference type="ChEBI" id="CHEBI:57287"/>
        <dbReference type="ChEBI" id="CHEBI:57288"/>
        <dbReference type="ChEBI" id="CHEBI:58340"/>
        <dbReference type="EC" id="2.3.1.30"/>
    </reaction>
</comment>
<dbReference type="EMBL" id="NPDT01000001">
    <property type="protein sequence ID" value="PJZ67591.1"/>
    <property type="molecule type" value="Genomic_DNA"/>
</dbReference>
<evidence type="ECO:0000256" key="4">
    <source>
        <dbReference type="ARBA" id="ARBA00023315"/>
    </source>
</evidence>
<dbReference type="Gene3D" id="2.160.10.10">
    <property type="entry name" value="Hexapeptide repeat proteins"/>
    <property type="match status" value="1"/>
</dbReference>